<dbReference type="EMBL" id="FN647924">
    <property type="protein sequence ID" value="CBN75562.1"/>
    <property type="molecule type" value="Genomic_DNA"/>
</dbReference>
<organism evidence="2 3">
    <name type="scientific">Ectocarpus siliculosus</name>
    <name type="common">Brown alga</name>
    <name type="synonym">Conferva siliculosa</name>
    <dbReference type="NCBI Taxonomy" id="2880"/>
    <lineage>
        <taxon>Eukaryota</taxon>
        <taxon>Sar</taxon>
        <taxon>Stramenopiles</taxon>
        <taxon>Ochrophyta</taxon>
        <taxon>PX clade</taxon>
        <taxon>Phaeophyceae</taxon>
        <taxon>Ectocarpales</taxon>
        <taxon>Ectocarpaceae</taxon>
        <taxon>Ectocarpus</taxon>
    </lineage>
</organism>
<dbReference type="AlphaFoldDB" id="D8LDY6"/>
<proteinExistence type="predicted"/>
<dbReference type="EMBL" id="FN649749">
    <property type="protein sequence ID" value="CBN75562.1"/>
    <property type="molecule type" value="Genomic_DNA"/>
</dbReference>
<name>D8LDY6_ECTSI</name>
<evidence type="ECO:0000313" key="2">
    <source>
        <dbReference type="EMBL" id="CBN75562.1"/>
    </source>
</evidence>
<dbReference type="Proteomes" id="UP000002630">
    <property type="component" value="Linkage Group LG24"/>
</dbReference>
<gene>
    <name evidence="2" type="ORF">Esi_0128_0051</name>
</gene>
<evidence type="ECO:0000313" key="3">
    <source>
        <dbReference type="Proteomes" id="UP000002630"/>
    </source>
</evidence>
<feature type="region of interest" description="Disordered" evidence="1">
    <location>
        <begin position="1"/>
        <end position="27"/>
    </location>
</feature>
<accession>D8LDY6</accession>
<evidence type="ECO:0000256" key="1">
    <source>
        <dbReference type="SAM" id="MobiDB-lite"/>
    </source>
</evidence>
<keyword evidence="3" id="KW-1185">Reference proteome</keyword>
<reference evidence="2 3" key="1">
    <citation type="journal article" date="2010" name="Nature">
        <title>The Ectocarpus genome and the independent evolution of multicellularity in brown algae.</title>
        <authorList>
            <person name="Cock J.M."/>
            <person name="Sterck L."/>
            <person name="Rouze P."/>
            <person name="Scornet D."/>
            <person name="Allen A.E."/>
            <person name="Amoutzias G."/>
            <person name="Anthouard V."/>
            <person name="Artiguenave F."/>
            <person name="Aury J.M."/>
            <person name="Badger J.H."/>
            <person name="Beszteri B."/>
            <person name="Billiau K."/>
            <person name="Bonnet E."/>
            <person name="Bothwell J.H."/>
            <person name="Bowler C."/>
            <person name="Boyen C."/>
            <person name="Brownlee C."/>
            <person name="Carrano C.J."/>
            <person name="Charrier B."/>
            <person name="Cho G.Y."/>
            <person name="Coelho S.M."/>
            <person name="Collen J."/>
            <person name="Corre E."/>
            <person name="Da Silva C."/>
            <person name="Delage L."/>
            <person name="Delaroque N."/>
            <person name="Dittami S.M."/>
            <person name="Doulbeau S."/>
            <person name="Elias M."/>
            <person name="Farnham G."/>
            <person name="Gachon C.M."/>
            <person name="Gschloessl B."/>
            <person name="Heesch S."/>
            <person name="Jabbari K."/>
            <person name="Jubin C."/>
            <person name="Kawai H."/>
            <person name="Kimura K."/>
            <person name="Kloareg B."/>
            <person name="Kupper F.C."/>
            <person name="Lang D."/>
            <person name="Le Bail A."/>
            <person name="Leblanc C."/>
            <person name="Lerouge P."/>
            <person name="Lohr M."/>
            <person name="Lopez P.J."/>
            <person name="Martens C."/>
            <person name="Maumus F."/>
            <person name="Michel G."/>
            <person name="Miranda-Saavedra D."/>
            <person name="Morales J."/>
            <person name="Moreau H."/>
            <person name="Motomura T."/>
            <person name="Nagasato C."/>
            <person name="Napoli C.A."/>
            <person name="Nelson D.R."/>
            <person name="Nyvall-Collen P."/>
            <person name="Peters A.F."/>
            <person name="Pommier C."/>
            <person name="Potin P."/>
            <person name="Poulain J."/>
            <person name="Quesneville H."/>
            <person name="Read B."/>
            <person name="Rensing S.A."/>
            <person name="Ritter A."/>
            <person name="Rousvoal S."/>
            <person name="Samanta M."/>
            <person name="Samson G."/>
            <person name="Schroeder D.C."/>
            <person name="Segurens B."/>
            <person name="Strittmatter M."/>
            <person name="Tonon T."/>
            <person name="Tregear J.W."/>
            <person name="Valentin K."/>
            <person name="von Dassow P."/>
            <person name="Yamagishi T."/>
            <person name="Van de Peer Y."/>
            <person name="Wincker P."/>
        </authorList>
    </citation>
    <scope>NUCLEOTIDE SEQUENCE [LARGE SCALE GENOMIC DNA]</scope>
    <source>
        <strain evidence="3">Ec32 / CCAP1310/4</strain>
    </source>
</reference>
<sequence>MGSPWSNDEEGSSFASRLHCATNVDNN</sequence>
<dbReference type="InParanoid" id="D8LDY6"/>
<protein>
    <submittedName>
        <fullName evidence="2">Uncharacterized protein</fullName>
    </submittedName>
</protein>